<reference evidence="6 7" key="1">
    <citation type="submission" date="2020-08" db="EMBL/GenBank/DDBJ databases">
        <title>A novel species.</title>
        <authorList>
            <person name="Gao J."/>
        </authorList>
    </citation>
    <scope>NUCLEOTIDE SEQUENCE [LARGE SCALE GENOMIC DNA]</scope>
    <source>
        <strain evidence="6 7">CRPJ-33</strain>
    </source>
</reference>
<dbReference type="Pfam" id="PF12625">
    <property type="entry name" value="Arabinose_bd"/>
    <property type="match status" value="1"/>
</dbReference>
<dbReference type="SUPFAM" id="SSF46689">
    <property type="entry name" value="Homeodomain-like"/>
    <property type="match status" value="1"/>
</dbReference>
<dbReference type="GO" id="GO:0000976">
    <property type="term" value="F:transcription cis-regulatory region binding"/>
    <property type="evidence" value="ECO:0007669"/>
    <property type="project" value="TreeGrafter"/>
</dbReference>
<dbReference type="GO" id="GO:0003700">
    <property type="term" value="F:DNA-binding transcription factor activity"/>
    <property type="evidence" value="ECO:0007669"/>
    <property type="project" value="InterPro"/>
</dbReference>
<evidence type="ECO:0000259" key="5">
    <source>
        <dbReference type="PROSITE" id="PS01124"/>
    </source>
</evidence>
<dbReference type="RefSeq" id="WP_187739023.1">
    <property type="nucleotide sequence ID" value="NZ_CP060825.1"/>
</dbReference>
<dbReference type="PROSITE" id="PS00041">
    <property type="entry name" value="HTH_ARAC_FAMILY_1"/>
    <property type="match status" value="1"/>
</dbReference>
<dbReference type="InterPro" id="IPR032687">
    <property type="entry name" value="AraC-type_N"/>
</dbReference>
<evidence type="ECO:0000313" key="7">
    <source>
        <dbReference type="Proteomes" id="UP000516230"/>
    </source>
</evidence>
<keyword evidence="1" id="KW-0805">Transcription regulation</keyword>
<evidence type="ECO:0000313" key="6">
    <source>
        <dbReference type="EMBL" id="QNP61819.1"/>
    </source>
</evidence>
<keyword evidence="2" id="KW-0238">DNA-binding</keyword>
<proteinExistence type="predicted"/>
<dbReference type="InterPro" id="IPR018062">
    <property type="entry name" value="HTH_AraC-typ_CS"/>
</dbReference>
<dbReference type="PANTHER" id="PTHR47894:SF1">
    <property type="entry name" value="HTH-TYPE TRANSCRIPTIONAL REGULATOR VQSM"/>
    <property type="match status" value="1"/>
</dbReference>
<sequence>MTRPSPPPPALADPRYGSATITPHLLRYLMLVAGERGHDLGPALRRAGLSEAALCAVGGRISYRQGSTVIREALDALGDPALGLAVGRRQRVTAWGIVGFGLLASPTLGHALDLGIRHHGAAGSMLDYRTEPVPGGAAVLATARYTDSGLRAFLLEEAFGSIVALVRDSLDARFAPRAVAVRHSRPPHADAYEEWFRCPVAFGAADDRIEFADDWLRRPVPSADAYALAQVVQLLDAARTRGRERQELVEGLEVSVARGLPRVPPLAQQALARGMSERTLRRRLAGHGTTYEALVDSVRLVRAEELLTTGDLPLHTVAALLGFSDARTLRRAVTRWFGTSPSAIRRAADAARRIAGPAGLTGGGAPAGTPRRTTSP</sequence>
<keyword evidence="7" id="KW-1185">Reference proteome</keyword>
<dbReference type="Pfam" id="PF12833">
    <property type="entry name" value="HTH_18"/>
    <property type="match status" value="1"/>
</dbReference>
<dbReference type="PANTHER" id="PTHR47894">
    <property type="entry name" value="HTH-TYPE TRANSCRIPTIONAL REGULATOR GADX"/>
    <property type="match status" value="1"/>
</dbReference>
<evidence type="ECO:0000256" key="4">
    <source>
        <dbReference type="SAM" id="MobiDB-lite"/>
    </source>
</evidence>
<accession>A0A7H0HMQ3</accession>
<dbReference type="InterPro" id="IPR018060">
    <property type="entry name" value="HTH_AraC"/>
</dbReference>
<dbReference type="PROSITE" id="PS01124">
    <property type="entry name" value="HTH_ARAC_FAMILY_2"/>
    <property type="match status" value="1"/>
</dbReference>
<dbReference type="Gene3D" id="1.10.10.60">
    <property type="entry name" value="Homeodomain-like"/>
    <property type="match status" value="1"/>
</dbReference>
<feature type="domain" description="HTH araC/xylS-type" evidence="5">
    <location>
        <begin position="246"/>
        <end position="347"/>
    </location>
</feature>
<protein>
    <submittedName>
        <fullName evidence="6">AraC family transcriptional regulator</fullName>
    </submittedName>
</protein>
<feature type="compositionally biased region" description="Low complexity" evidence="4">
    <location>
        <begin position="367"/>
        <end position="376"/>
    </location>
</feature>
<evidence type="ECO:0000256" key="2">
    <source>
        <dbReference type="ARBA" id="ARBA00023125"/>
    </source>
</evidence>
<dbReference type="EMBL" id="CP060825">
    <property type="protein sequence ID" value="QNP61819.1"/>
    <property type="molecule type" value="Genomic_DNA"/>
</dbReference>
<dbReference type="AlphaFoldDB" id="A0A7H0HMQ3"/>
<dbReference type="InterPro" id="IPR009057">
    <property type="entry name" value="Homeodomain-like_sf"/>
</dbReference>
<dbReference type="GO" id="GO:0005829">
    <property type="term" value="C:cytosol"/>
    <property type="evidence" value="ECO:0007669"/>
    <property type="project" value="TreeGrafter"/>
</dbReference>
<keyword evidence="3" id="KW-0804">Transcription</keyword>
<dbReference type="KEGG" id="sgj:IAG43_02035"/>
<evidence type="ECO:0000256" key="3">
    <source>
        <dbReference type="ARBA" id="ARBA00023163"/>
    </source>
</evidence>
<gene>
    <name evidence="6" type="ORF">IAG43_02035</name>
</gene>
<evidence type="ECO:0000256" key="1">
    <source>
        <dbReference type="ARBA" id="ARBA00023015"/>
    </source>
</evidence>
<name>A0A7H0HMQ3_9ACTN</name>
<organism evidence="6 7">
    <name type="scientific">Streptomyces genisteinicus</name>
    <dbReference type="NCBI Taxonomy" id="2768068"/>
    <lineage>
        <taxon>Bacteria</taxon>
        <taxon>Bacillati</taxon>
        <taxon>Actinomycetota</taxon>
        <taxon>Actinomycetes</taxon>
        <taxon>Kitasatosporales</taxon>
        <taxon>Streptomycetaceae</taxon>
        <taxon>Streptomyces</taxon>
    </lineage>
</organism>
<feature type="region of interest" description="Disordered" evidence="4">
    <location>
        <begin position="355"/>
        <end position="376"/>
    </location>
</feature>
<dbReference type="SMART" id="SM00342">
    <property type="entry name" value="HTH_ARAC"/>
    <property type="match status" value="1"/>
</dbReference>
<dbReference type="Proteomes" id="UP000516230">
    <property type="component" value="Chromosome"/>
</dbReference>